<name>A0A9P0CN65_9CUCU</name>
<dbReference type="Proteomes" id="UP001153636">
    <property type="component" value="Chromosome 2"/>
</dbReference>
<protein>
    <recommendedName>
        <fullName evidence="5">Endonuclease-reverse transcriptase</fullName>
    </recommendedName>
</protein>
<gene>
    <name evidence="3" type="ORF">PSYICH_LOCUS7284</name>
</gene>
<organism evidence="3 4">
    <name type="scientific">Psylliodes chrysocephalus</name>
    <dbReference type="NCBI Taxonomy" id="3402493"/>
    <lineage>
        <taxon>Eukaryota</taxon>
        <taxon>Metazoa</taxon>
        <taxon>Ecdysozoa</taxon>
        <taxon>Arthropoda</taxon>
        <taxon>Hexapoda</taxon>
        <taxon>Insecta</taxon>
        <taxon>Pterygota</taxon>
        <taxon>Neoptera</taxon>
        <taxon>Endopterygota</taxon>
        <taxon>Coleoptera</taxon>
        <taxon>Polyphaga</taxon>
        <taxon>Cucujiformia</taxon>
        <taxon>Chrysomeloidea</taxon>
        <taxon>Chrysomelidae</taxon>
        <taxon>Galerucinae</taxon>
        <taxon>Alticini</taxon>
        <taxon>Psylliodes</taxon>
    </lineage>
</organism>
<keyword evidence="1" id="KW-0175">Coiled coil</keyword>
<keyword evidence="4" id="KW-1185">Reference proteome</keyword>
<reference evidence="3" key="1">
    <citation type="submission" date="2022-01" db="EMBL/GenBank/DDBJ databases">
        <authorList>
            <person name="King R."/>
        </authorList>
    </citation>
    <scope>NUCLEOTIDE SEQUENCE</scope>
</reference>
<dbReference type="PANTHER" id="PTHR37445">
    <property type="entry name" value="PROTEIN CBG24663"/>
    <property type="match status" value="1"/>
</dbReference>
<feature type="coiled-coil region" evidence="1">
    <location>
        <begin position="26"/>
        <end position="78"/>
    </location>
</feature>
<dbReference type="PANTHER" id="PTHR37445:SF3">
    <property type="entry name" value="ZINC FINGER PHD-TYPE DOMAIN-CONTAINING PROTEIN"/>
    <property type="match status" value="1"/>
</dbReference>
<sequence length="314" mass="36126">MLTSETNNISKEISTGDIYLLLQTINDNITRKIEEVQQEVKTIKEVIHQEVESVKQNVISLKKENTELKNKLKLSERKLKINNLIIYGLPEEEEENQYFLINAILNLTNNTLKVSLHTGEINNIYRIGKKNSNSRPVLLSLISYLKKKEILNNCTNLRGTSIKIVKDLIEEDRKEKRILLENLKIARNGNKKTYIKGLKLFIGEVPYTARELINLEPEFNFSPRPQRKAASEPSTPSPKETEETEDPVYEGKRITQETNSETETKKGEKNEIKESKPTREFRLRSDGATIHSKSTKTASDLIKKPIKNKVQLLK</sequence>
<evidence type="ECO:0000313" key="3">
    <source>
        <dbReference type="EMBL" id="CAH1106422.1"/>
    </source>
</evidence>
<evidence type="ECO:0000256" key="2">
    <source>
        <dbReference type="SAM" id="MobiDB-lite"/>
    </source>
</evidence>
<evidence type="ECO:0008006" key="5">
    <source>
        <dbReference type="Google" id="ProtNLM"/>
    </source>
</evidence>
<dbReference type="EMBL" id="OV651814">
    <property type="protein sequence ID" value="CAH1106422.1"/>
    <property type="molecule type" value="Genomic_DNA"/>
</dbReference>
<accession>A0A9P0CN65</accession>
<feature type="compositionally biased region" description="Basic and acidic residues" evidence="2">
    <location>
        <begin position="262"/>
        <end position="285"/>
    </location>
</feature>
<dbReference type="OrthoDB" id="6749043at2759"/>
<dbReference type="AlphaFoldDB" id="A0A9P0CN65"/>
<evidence type="ECO:0000256" key="1">
    <source>
        <dbReference type="SAM" id="Coils"/>
    </source>
</evidence>
<feature type="region of interest" description="Disordered" evidence="2">
    <location>
        <begin position="221"/>
        <end position="302"/>
    </location>
</feature>
<evidence type="ECO:0000313" key="4">
    <source>
        <dbReference type="Proteomes" id="UP001153636"/>
    </source>
</evidence>
<proteinExistence type="predicted"/>
<dbReference type="Gene3D" id="3.30.70.1820">
    <property type="entry name" value="L1 transposable element, RRM domain"/>
    <property type="match status" value="1"/>
</dbReference>